<dbReference type="PROSITE" id="PS50045">
    <property type="entry name" value="SIGMA54_INTERACT_4"/>
    <property type="match status" value="1"/>
</dbReference>
<evidence type="ECO:0000256" key="5">
    <source>
        <dbReference type="ARBA" id="ARBA00023163"/>
    </source>
</evidence>
<feature type="domain" description="Sigma-54 factor interaction" evidence="6">
    <location>
        <begin position="196"/>
        <end position="421"/>
    </location>
</feature>
<dbReference type="InterPro" id="IPR003593">
    <property type="entry name" value="AAA+_ATPase"/>
</dbReference>
<dbReference type="CDD" id="cd00009">
    <property type="entry name" value="AAA"/>
    <property type="match status" value="1"/>
</dbReference>
<dbReference type="InterPro" id="IPR058031">
    <property type="entry name" value="AAA_lid_NorR"/>
</dbReference>
<evidence type="ECO:0000256" key="1">
    <source>
        <dbReference type="ARBA" id="ARBA00022741"/>
    </source>
</evidence>
<evidence type="ECO:0000256" key="3">
    <source>
        <dbReference type="ARBA" id="ARBA00023015"/>
    </source>
</evidence>
<reference evidence="7 8" key="1">
    <citation type="submission" date="2023-02" db="EMBL/GenBank/DDBJ databases">
        <title>Genome sequence of Lentisphaera profundi SAORIC-696.</title>
        <authorList>
            <person name="Kim e."/>
            <person name="Cho J.-C."/>
            <person name="Choi A."/>
            <person name="Kang I."/>
        </authorList>
    </citation>
    <scope>NUCLEOTIDE SEQUENCE [LARGE SCALE GENOMIC DNA]</scope>
    <source>
        <strain evidence="7 8">SAORIC-696</strain>
    </source>
</reference>
<dbReference type="Proteomes" id="UP001214250">
    <property type="component" value="Chromosome 2"/>
</dbReference>
<sequence length="514" mass="57741">MASSKFSNDLLIIYKISQSLLRHKNVNTLLNEVLDILETEMRTERATLTLFHVNENALIIEASKGLSAQEKGRGRYSLGEGVTGLVGLNRQAIVIPNIAEEESFLDRTRARKRHDIGFVCVPVMRNDELIGTISVDLEATATIDWEGKKQLLEIIANLLADAVFQIREGIEEKNTLKAENSRLQKELGNRYNPSNMVGNSRVMQKVFENINLMGNNHGSILIMGESGVGKELTARAIHFSGIRKMSTFLSLNCSGLPINMVEKELFGVERDGRLIKAGMLEKAHGGTLYIDELTDTSMEIQQQLEDYLQNQTFKRVGGTELLKSNVRLVVGTYKDVDIAIETEEISESFYYRLSVNTLVVPPLRDRKSDITLLADYFLDEFNRSYGKKVVRISTPAINMVMAYHWPGNVLELKNCIERAVLSTDDDVIHGYNLPPSLQAAGLNEDDPDNNTVTDLQASLETYERELLVEALKRHRGNAAAAARALNTTPRVLNYKFNKLKINLKDFKKSSSNRF</sequence>
<dbReference type="InterPro" id="IPR009057">
    <property type="entry name" value="Homeodomain-like_sf"/>
</dbReference>
<dbReference type="Gene3D" id="3.40.50.300">
    <property type="entry name" value="P-loop containing nucleotide triphosphate hydrolases"/>
    <property type="match status" value="1"/>
</dbReference>
<dbReference type="SUPFAM" id="SSF55781">
    <property type="entry name" value="GAF domain-like"/>
    <property type="match status" value="1"/>
</dbReference>
<dbReference type="InterPro" id="IPR029016">
    <property type="entry name" value="GAF-like_dom_sf"/>
</dbReference>
<protein>
    <submittedName>
        <fullName evidence="7">Sigma 54-interacting transcriptional regulator</fullName>
    </submittedName>
</protein>
<organism evidence="7 8">
    <name type="scientific">Lentisphaera profundi</name>
    <dbReference type="NCBI Taxonomy" id="1658616"/>
    <lineage>
        <taxon>Bacteria</taxon>
        <taxon>Pseudomonadati</taxon>
        <taxon>Lentisphaerota</taxon>
        <taxon>Lentisphaeria</taxon>
        <taxon>Lentisphaerales</taxon>
        <taxon>Lentisphaeraceae</taxon>
        <taxon>Lentisphaera</taxon>
    </lineage>
</organism>
<dbReference type="Pfam" id="PF02954">
    <property type="entry name" value="HTH_8"/>
    <property type="match status" value="1"/>
</dbReference>
<dbReference type="SUPFAM" id="SSF46689">
    <property type="entry name" value="Homeodomain-like"/>
    <property type="match status" value="1"/>
</dbReference>
<dbReference type="SUPFAM" id="SSF52540">
    <property type="entry name" value="P-loop containing nucleoside triphosphate hydrolases"/>
    <property type="match status" value="1"/>
</dbReference>
<dbReference type="Gene3D" id="3.30.450.40">
    <property type="match status" value="1"/>
</dbReference>
<keyword evidence="4" id="KW-0238">DNA-binding</keyword>
<name>A0ABY7VY71_9BACT</name>
<keyword evidence="1" id="KW-0547">Nucleotide-binding</keyword>
<dbReference type="SMART" id="SM00382">
    <property type="entry name" value="AAA"/>
    <property type="match status" value="1"/>
</dbReference>
<dbReference type="RefSeq" id="WP_274152179.1">
    <property type="nucleotide sequence ID" value="NZ_CP117812.1"/>
</dbReference>
<dbReference type="InterPro" id="IPR002078">
    <property type="entry name" value="Sigma_54_int"/>
</dbReference>
<dbReference type="PRINTS" id="PR01590">
    <property type="entry name" value="HTHFIS"/>
</dbReference>
<dbReference type="PANTHER" id="PTHR32071">
    <property type="entry name" value="TRANSCRIPTIONAL REGULATORY PROTEIN"/>
    <property type="match status" value="1"/>
</dbReference>
<dbReference type="InterPro" id="IPR002197">
    <property type="entry name" value="HTH_Fis"/>
</dbReference>
<dbReference type="Pfam" id="PF25601">
    <property type="entry name" value="AAA_lid_14"/>
    <property type="match status" value="1"/>
</dbReference>
<evidence type="ECO:0000256" key="2">
    <source>
        <dbReference type="ARBA" id="ARBA00022840"/>
    </source>
</evidence>
<keyword evidence="3" id="KW-0805">Transcription regulation</keyword>
<dbReference type="InterPro" id="IPR003018">
    <property type="entry name" value="GAF"/>
</dbReference>
<dbReference type="SMART" id="SM00065">
    <property type="entry name" value="GAF"/>
    <property type="match status" value="1"/>
</dbReference>
<dbReference type="EMBL" id="CP117812">
    <property type="protein sequence ID" value="WDE97659.1"/>
    <property type="molecule type" value="Genomic_DNA"/>
</dbReference>
<evidence type="ECO:0000313" key="8">
    <source>
        <dbReference type="Proteomes" id="UP001214250"/>
    </source>
</evidence>
<keyword evidence="5" id="KW-0804">Transcription</keyword>
<dbReference type="InterPro" id="IPR027417">
    <property type="entry name" value="P-loop_NTPase"/>
</dbReference>
<gene>
    <name evidence="7" type="ORF">PQO03_17675</name>
</gene>
<dbReference type="Gene3D" id="1.10.10.60">
    <property type="entry name" value="Homeodomain-like"/>
    <property type="match status" value="1"/>
</dbReference>
<keyword evidence="2" id="KW-0067">ATP-binding</keyword>
<evidence type="ECO:0000313" key="7">
    <source>
        <dbReference type="EMBL" id="WDE97659.1"/>
    </source>
</evidence>
<dbReference type="Gene3D" id="1.10.8.60">
    <property type="match status" value="1"/>
</dbReference>
<accession>A0ABY7VY71</accession>
<evidence type="ECO:0000259" key="6">
    <source>
        <dbReference type="PROSITE" id="PS50045"/>
    </source>
</evidence>
<keyword evidence="8" id="KW-1185">Reference proteome</keyword>
<evidence type="ECO:0000256" key="4">
    <source>
        <dbReference type="ARBA" id="ARBA00023125"/>
    </source>
</evidence>
<dbReference type="InterPro" id="IPR025943">
    <property type="entry name" value="Sigma_54_int_dom_ATP-bd_2"/>
</dbReference>
<proteinExistence type="predicted"/>
<dbReference type="Pfam" id="PF01590">
    <property type="entry name" value="GAF"/>
    <property type="match status" value="1"/>
</dbReference>
<dbReference type="PROSITE" id="PS00676">
    <property type="entry name" value="SIGMA54_INTERACT_2"/>
    <property type="match status" value="1"/>
</dbReference>
<dbReference type="Pfam" id="PF00158">
    <property type="entry name" value="Sigma54_activat"/>
    <property type="match status" value="1"/>
</dbReference>